<dbReference type="HAMAP" id="MF_00090">
    <property type="entry name" value="PIMT"/>
    <property type="match status" value="1"/>
</dbReference>
<dbReference type="STRING" id="1437425.CSEC_0050"/>
<evidence type="ECO:0000256" key="6">
    <source>
        <dbReference type="ARBA" id="ARBA00022691"/>
    </source>
</evidence>
<evidence type="ECO:0000256" key="2">
    <source>
        <dbReference type="ARBA" id="ARBA00005369"/>
    </source>
</evidence>
<gene>
    <name evidence="7 8" type="primary">pcm</name>
    <name evidence="8" type="ORF">CSEC_0050</name>
</gene>
<dbReference type="EMBL" id="CCEJ010000001">
    <property type="protein sequence ID" value="CDR32894.1"/>
    <property type="molecule type" value="Genomic_DNA"/>
</dbReference>
<evidence type="ECO:0000313" key="9">
    <source>
        <dbReference type="Proteomes" id="UP000031552"/>
    </source>
</evidence>
<evidence type="ECO:0000256" key="1">
    <source>
        <dbReference type="ARBA" id="ARBA00004496"/>
    </source>
</evidence>
<keyword evidence="4 7" id="KW-0489">Methyltransferase</keyword>
<dbReference type="NCBIfam" id="NF001453">
    <property type="entry name" value="PRK00312.1"/>
    <property type="match status" value="1"/>
</dbReference>
<dbReference type="PANTHER" id="PTHR11579:SF0">
    <property type="entry name" value="PROTEIN-L-ISOASPARTATE(D-ASPARTATE) O-METHYLTRANSFERASE"/>
    <property type="match status" value="1"/>
</dbReference>
<comment type="similarity">
    <text evidence="2 7">Belongs to the methyltransferase superfamily. L-isoaspartyl/D-aspartyl protein methyltransferase family.</text>
</comment>
<dbReference type="CDD" id="cd02440">
    <property type="entry name" value="AdoMet_MTases"/>
    <property type="match status" value="1"/>
</dbReference>
<dbReference type="EC" id="2.1.1.77" evidence="7"/>
<proteinExistence type="inferred from homology"/>
<dbReference type="Pfam" id="PF01135">
    <property type="entry name" value="PCMT"/>
    <property type="match status" value="1"/>
</dbReference>
<evidence type="ECO:0000313" key="8">
    <source>
        <dbReference type="EMBL" id="CDR32894.1"/>
    </source>
</evidence>
<dbReference type="PROSITE" id="PS01279">
    <property type="entry name" value="PCMT"/>
    <property type="match status" value="1"/>
</dbReference>
<dbReference type="InterPro" id="IPR029063">
    <property type="entry name" value="SAM-dependent_MTases_sf"/>
</dbReference>
<evidence type="ECO:0000256" key="4">
    <source>
        <dbReference type="ARBA" id="ARBA00022603"/>
    </source>
</evidence>
<keyword evidence="9" id="KW-1185">Reference proteome</keyword>
<reference evidence="8" key="1">
    <citation type="submission" date="2013-12" db="EMBL/GenBank/DDBJ databases">
        <authorList>
            <person name="Linke B."/>
        </authorList>
    </citation>
    <scope>NUCLEOTIDE SEQUENCE [LARGE SCALE GENOMIC DNA]</scope>
    <source>
        <strain evidence="8">CRIB-18</strain>
    </source>
</reference>
<comment type="catalytic activity">
    <reaction evidence="7">
        <text>[protein]-L-isoaspartate + S-adenosyl-L-methionine = [protein]-L-isoaspartate alpha-methyl ester + S-adenosyl-L-homocysteine</text>
        <dbReference type="Rhea" id="RHEA:12705"/>
        <dbReference type="Rhea" id="RHEA-COMP:12143"/>
        <dbReference type="Rhea" id="RHEA-COMP:12144"/>
        <dbReference type="ChEBI" id="CHEBI:57856"/>
        <dbReference type="ChEBI" id="CHEBI:59789"/>
        <dbReference type="ChEBI" id="CHEBI:90596"/>
        <dbReference type="ChEBI" id="CHEBI:90598"/>
        <dbReference type="EC" id="2.1.1.77"/>
    </reaction>
</comment>
<dbReference type="GO" id="GO:0005737">
    <property type="term" value="C:cytoplasm"/>
    <property type="evidence" value="ECO:0007669"/>
    <property type="project" value="UniProtKB-SubCell"/>
</dbReference>
<dbReference type="SUPFAM" id="SSF53335">
    <property type="entry name" value="S-adenosyl-L-methionine-dependent methyltransferases"/>
    <property type="match status" value="1"/>
</dbReference>
<dbReference type="AlphaFoldDB" id="A0A090DV56"/>
<dbReference type="GO" id="GO:0004719">
    <property type="term" value="F:protein-L-isoaspartate (D-aspartate) O-methyltransferase activity"/>
    <property type="evidence" value="ECO:0007669"/>
    <property type="project" value="UniProtKB-UniRule"/>
</dbReference>
<organism evidence="8 9">
    <name type="scientific">Candidatus Criblamydia sequanensis CRIB-18</name>
    <dbReference type="NCBI Taxonomy" id="1437425"/>
    <lineage>
        <taxon>Bacteria</taxon>
        <taxon>Pseudomonadati</taxon>
        <taxon>Chlamydiota</taxon>
        <taxon>Chlamydiia</taxon>
        <taxon>Parachlamydiales</taxon>
        <taxon>Candidatus Criblamydiaceae</taxon>
        <taxon>Candidatus Criblamydia</taxon>
    </lineage>
</organism>
<dbReference type="GO" id="GO:0030091">
    <property type="term" value="P:protein repair"/>
    <property type="evidence" value="ECO:0007669"/>
    <property type="project" value="UniProtKB-UniRule"/>
</dbReference>
<dbReference type="eggNOG" id="COG2518">
    <property type="taxonomic scope" value="Bacteria"/>
</dbReference>
<evidence type="ECO:0000256" key="5">
    <source>
        <dbReference type="ARBA" id="ARBA00022679"/>
    </source>
</evidence>
<reference evidence="8" key="2">
    <citation type="submission" date="2014-09" db="EMBL/GenBank/DDBJ databases">
        <title>Criblamydia sequanensis harbors a mega-plasmid encoding arsenite resistance.</title>
        <authorList>
            <person name="Bertelli C."/>
            <person name="Goesmann A."/>
            <person name="Greub G."/>
        </authorList>
    </citation>
    <scope>NUCLEOTIDE SEQUENCE [LARGE SCALE GENOMIC DNA]</scope>
    <source>
        <strain evidence="8">CRIB-18</strain>
    </source>
</reference>
<dbReference type="InterPro" id="IPR000682">
    <property type="entry name" value="PCMT"/>
</dbReference>
<protein>
    <recommendedName>
        <fullName evidence="7">Protein-L-isoaspartate O-methyltransferase</fullName>
        <ecNumber evidence="7">2.1.1.77</ecNumber>
    </recommendedName>
    <alternativeName>
        <fullName evidence="7">L-isoaspartyl protein carboxyl methyltransferase</fullName>
    </alternativeName>
    <alternativeName>
        <fullName evidence="7">Protein L-isoaspartyl methyltransferase</fullName>
    </alternativeName>
    <alternativeName>
        <fullName evidence="7">Protein-beta-aspartate methyltransferase</fullName>
        <shortName evidence="7">PIMT</shortName>
    </alternativeName>
</protein>
<name>A0A090DV56_9BACT</name>
<evidence type="ECO:0000256" key="3">
    <source>
        <dbReference type="ARBA" id="ARBA00022490"/>
    </source>
</evidence>
<sequence length="205" mass="22293">MVEHQLKARGIKDSRILSAMGAIPRHLFVPEPLKEQAYEDHPLAIGYGQTISQPYIVARMAEASLITPSCKLLEIGTGSGYNAAVLSELAKVVYTIERIEPLAEDAKSHLKEIQKSNVFVFLGDGSLGLIDKAPFDVIIVTAASPEAPKSLLNQLAKGGRLVIPVGDALTQKLLRYTKKAEGDFEVAVLDFVRFVPLIGKEGWTL</sequence>
<accession>A0A090DV56</accession>
<dbReference type="OrthoDB" id="9772751at2"/>
<comment type="subcellular location">
    <subcellularLocation>
        <location evidence="1 7">Cytoplasm</location>
    </subcellularLocation>
</comment>
<dbReference type="FunFam" id="3.40.50.150:FF:000010">
    <property type="entry name" value="Protein-L-isoaspartate O-methyltransferase"/>
    <property type="match status" value="1"/>
</dbReference>
<feature type="active site" evidence="7">
    <location>
        <position position="52"/>
    </location>
</feature>
<evidence type="ECO:0000256" key="7">
    <source>
        <dbReference type="HAMAP-Rule" id="MF_00090"/>
    </source>
</evidence>
<keyword evidence="6 7" id="KW-0949">S-adenosyl-L-methionine</keyword>
<keyword evidence="3 7" id="KW-0963">Cytoplasm</keyword>
<dbReference type="Gene3D" id="3.40.50.150">
    <property type="entry name" value="Vaccinia Virus protein VP39"/>
    <property type="match status" value="1"/>
</dbReference>
<dbReference type="GO" id="GO:0032259">
    <property type="term" value="P:methylation"/>
    <property type="evidence" value="ECO:0007669"/>
    <property type="project" value="UniProtKB-KW"/>
</dbReference>
<dbReference type="NCBIfam" id="TIGR00080">
    <property type="entry name" value="pimt"/>
    <property type="match status" value="1"/>
</dbReference>
<dbReference type="PANTHER" id="PTHR11579">
    <property type="entry name" value="PROTEIN-L-ISOASPARTATE O-METHYLTRANSFERASE"/>
    <property type="match status" value="1"/>
</dbReference>
<comment type="function">
    <text evidence="7">Catalyzes the methyl esterification of L-isoaspartyl residues in peptides and proteins that result from spontaneous decomposition of normal L-aspartyl and L-asparaginyl residues. It plays a role in the repair and/or degradation of damaged proteins.</text>
</comment>
<dbReference type="Proteomes" id="UP000031552">
    <property type="component" value="Unassembled WGS sequence"/>
</dbReference>
<keyword evidence="5 7" id="KW-0808">Transferase</keyword>
<comment type="caution">
    <text evidence="8">The sequence shown here is derived from an EMBL/GenBank/DDBJ whole genome shotgun (WGS) entry which is preliminary data.</text>
</comment>